<dbReference type="RefSeq" id="WP_134826141.1">
    <property type="nucleotide sequence ID" value="NZ_SPDQ01000011.1"/>
</dbReference>
<accession>A0A4Y8VN26</accession>
<protein>
    <submittedName>
        <fullName evidence="1">Uncharacterized protein</fullName>
    </submittedName>
</protein>
<organism evidence="1 2">
    <name type="scientific">Pseudomonas kribbensis</name>
    <dbReference type="NCBI Taxonomy" id="1628086"/>
    <lineage>
        <taxon>Bacteria</taxon>
        <taxon>Pseudomonadati</taxon>
        <taxon>Pseudomonadota</taxon>
        <taxon>Gammaproteobacteria</taxon>
        <taxon>Pseudomonadales</taxon>
        <taxon>Pseudomonadaceae</taxon>
        <taxon>Pseudomonas</taxon>
    </lineage>
</organism>
<sequence length="239" mass="26489">MQNGNPAARLLDLLLEAQAIDRSVTTRIAWAQILNTGNNAPLLYERLSKVMTLSDEAYSLVIELFPRQERAAAYWKSSVDTAFTVQNLNGQFDSFMVKISNTTIDYLTAAADLLDTKRPEKLSTNEISDFISALNELIEEVISGDFEAKVKEYVTRSIRKIVIALDEYRLGGTIPVTDSIEKMLGHSFFDSDYRSALYETDTGSRILNTLGGLADAITVATPIAPYLLSETVKKMLGAF</sequence>
<dbReference type="OrthoDB" id="9132762at2"/>
<dbReference type="Proteomes" id="UP000297555">
    <property type="component" value="Unassembled WGS sequence"/>
</dbReference>
<name>A0A4Y8VN26_9PSED</name>
<dbReference type="EMBL" id="SPDQ01000011">
    <property type="protein sequence ID" value="TFH81817.1"/>
    <property type="molecule type" value="Genomic_DNA"/>
</dbReference>
<evidence type="ECO:0000313" key="2">
    <source>
        <dbReference type="Proteomes" id="UP000297555"/>
    </source>
</evidence>
<comment type="caution">
    <text evidence="1">The sequence shown here is derived from an EMBL/GenBank/DDBJ whole genome shotgun (WGS) entry which is preliminary data.</text>
</comment>
<reference evidence="1 2" key="1">
    <citation type="submission" date="2019-03" db="EMBL/GenBank/DDBJ databases">
        <title>Draft genome sequence of humic substances-degrading Pseudomonas kribbensis CHA-19 from forest soil.</title>
        <authorList>
            <person name="Kim D."/>
        </authorList>
    </citation>
    <scope>NUCLEOTIDE SEQUENCE [LARGE SCALE GENOMIC DNA]</scope>
    <source>
        <strain evidence="1 2">CHA-19</strain>
    </source>
</reference>
<proteinExistence type="predicted"/>
<dbReference type="AlphaFoldDB" id="A0A4Y8VN26"/>
<gene>
    <name evidence="1" type="ORF">E4J90_09580</name>
</gene>
<evidence type="ECO:0000313" key="1">
    <source>
        <dbReference type="EMBL" id="TFH81817.1"/>
    </source>
</evidence>